<dbReference type="InterPro" id="IPR003758">
    <property type="entry name" value="LpxK"/>
</dbReference>
<evidence type="ECO:0000313" key="1">
    <source>
        <dbReference type="EMBL" id="KKK96398.1"/>
    </source>
</evidence>
<comment type="caution">
    <text evidence="1">The sequence shown here is derived from an EMBL/GenBank/DDBJ whole genome shotgun (WGS) entry which is preliminary data.</text>
</comment>
<dbReference type="UniPathway" id="UPA00359">
    <property type="reaction ID" value="UER00482"/>
</dbReference>
<organism evidence="1">
    <name type="scientific">marine sediment metagenome</name>
    <dbReference type="NCBI Taxonomy" id="412755"/>
    <lineage>
        <taxon>unclassified sequences</taxon>
        <taxon>metagenomes</taxon>
        <taxon>ecological metagenomes</taxon>
    </lineage>
</organism>
<accession>A0A0F8ZRF5</accession>
<feature type="non-terminal residue" evidence="1">
    <location>
        <position position="52"/>
    </location>
</feature>
<dbReference type="AlphaFoldDB" id="A0A0F8ZRF5"/>
<reference evidence="1" key="1">
    <citation type="journal article" date="2015" name="Nature">
        <title>Complex archaea that bridge the gap between prokaryotes and eukaryotes.</title>
        <authorList>
            <person name="Spang A."/>
            <person name="Saw J.H."/>
            <person name="Jorgensen S.L."/>
            <person name="Zaremba-Niedzwiedzka K."/>
            <person name="Martijn J."/>
            <person name="Lind A.E."/>
            <person name="van Eijk R."/>
            <person name="Schleper C."/>
            <person name="Guy L."/>
            <person name="Ettema T.J."/>
        </authorList>
    </citation>
    <scope>NUCLEOTIDE SEQUENCE</scope>
</reference>
<gene>
    <name evidence="1" type="ORF">LCGC14_2663180</name>
</gene>
<dbReference type="GO" id="GO:0016020">
    <property type="term" value="C:membrane"/>
    <property type="evidence" value="ECO:0007669"/>
    <property type="project" value="GOC"/>
</dbReference>
<dbReference type="GO" id="GO:0005524">
    <property type="term" value="F:ATP binding"/>
    <property type="evidence" value="ECO:0007669"/>
    <property type="project" value="InterPro"/>
</dbReference>
<sequence length="52" mass="5908">MEKLTYEDCEELKGKSVFAFCGIGNPDSFFNTVRGLGAKVVGSRIYNDHYHY</sequence>
<dbReference type="Pfam" id="PF02606">
    <property type="entry name" value="LpxK"/>
    <property type="match status" value="1"/>
</dbReference>
<dbReference type="GO" id="GO:0009245">
    <property type="term" value="P:lipid A biosynthetic process"/>
    <property type="evidence" value="ECO:0007669"/>
    <property type="project" value="InterPro"/>
</dbReference>
<protein>
    <submittedName>
        <fullName evidence="1">Uncharacterized protein</fullName>
    </submittedName>
</protein>
<proteinExistence type="predicted"/>
<dbReference type="EMBL" id="LAZR01046507">
    <property type="protein sequence ID" value="KKK96398.1"/>
    <property type="molecule type" value="Genomic_DNA"/>
</dbReference>
<dbReference type="GO" id="GO:0009029">
    <property type="term" value="F:lipid-A 4'-kinase activity"/>
    <property type="evidence" value="ECO:0007669"/>
    <property type="project" value="InterPro"/>
</dbReference>
<name>A0A0F8ZRF5_9ZZZZ</name>